<accession>A0ABU3WRR4</accession>
<dbReference type="PANTHER" id="PTHR43798">
    <property type="entry name" value="MONOACYLGLYCEROL LIPASE"/>
    <property type="match status" value="1"/>
</dbReference>
<reference evidence="3 4" key="1">
    <citation type="submission" date="2019-10" db="EMBL/GenBank/DDBJ databases">
        <title>Draft Genome Assembly of Rhodococcus zopfii DSM44189.</title>
        <authorList>
            <person name="Sutton J.M."/>
            <person name="Akob D.M."/>
            <person name="Bushman T.J."/>
        </authorList>
    </citation>
    <scope>NUCLEOTIDE SEQUENCE [LARGE SCALE GENOMIC DNA]</scope>
    <source>
        <strain evidence="3 4">DSM 44189</strain>
    </source>
</reference>
<comment type="caution">
    <text evidence="3">The sequence shown here is derived from an EMBL/GenBank/DDBJ whole genome shotgun (WGS) entry which is preliminary data.</text>
</comment>
<evidence type="ECO:0000313" key="3">
    <source>
        <dbReference type="EMBL" id="MDV2476437.1"/>
    </source>
</evidence>
<gene>
    <name evidence="3" type="ORF">F8M49_15900</name>
</gene>
<evidence type="ECO:0000313" key="4">
    <source>
        <dbReference type="Proteomes" id="UP001275440"/>
    </source>
</evidence>
<name>A0ABU3WRR4_9NOCA</name>
<organism evidence="3 4">
    <name type="scientific">Rhodococcus zopfii</name>
    <dbReference type="NCBI Taxonomy" id="43772"/>
    <lineage>
        <taxon>Bacteria</taxon>
        <taxon>Bacillati</taxon>
        <taxon>Actinomycetota</taxon>
        <taxon>Actinomycetes</taxon>
        <taxon>Mycobacteriales</taxon>
        <taxon>Nocardiaceae</taxon>
        <taxon>Rhodococcus</taxon>
    </lineage>
</organism>
<dbReference type="Pfam" id="PF00561">
    <property type="entry name" value="Abhydrolase_1"/>
    <property type="match status" value="1"/>
</dbReference>
<dbReference type="GO" id="GO:0016787">
    <property type="term" value="F:hydrolase activity"/>
    <property type="evidence" value="ECO:0007669"/>
    <property type="project" value="UniProtKB-KW"/>
</dbReference>
<protein>
    <submittedName>
        <fullName evidence="3">Alpha/beta hydrolase</fullName>
    </submittedName>
</protein>
<sequence length="340" mass="36376">MDPEPPTRLRCARRDITHRPAAAAPIGTDDPAGTPGTAPRRTQHPVAAVTGARIVGVRSVDGTRLHTEIHGPDDAPTIVLAHGILCSTLFWRNQIRDLSEDFRVVAYDHRGHGRSAAPRAGSYELDHLADDLQAVLAATAPDGQRAVVAGHSMGGIAVMSWAQKYRADTTTRVSAVALVNTTPGDILDHVRFLRGPDERTLALRRRLAQLVVPAARVPLPRRLPLRRQLLAHVAVGAAADPSIGHEVDAILAATSARGRGGYGALLVNMRADIDPAHVPVPAVVIAGRHDRIAPPARSQAIAARLQHPLGLHELDSGHCGPLERPDEVTAVLRNLLEENR</sequence>
<evidence type="ECO:0000259" key="2">
    <source>
        <dbReference type="Pfam" id="PF00561"/>
    </source>
</evidence>
<dbReference type="InterPro" id="IPR000073">
    <property type="entry name" value="AB_hydrolase_1"/>
</dbReference>
<proteinExistence type="predicted"/>
<evidence type="ECO:0000256" key="1">
    <source>
        <dbReference type="SAM" id="MobiDB-lite"/>
    </source>
</evidence>
<feature type="region of interest" description="Disordered" evidence="1">
    <location>
        <begin position="18"/>
        <end position="43"/>
    </location>
</feature>
<dbReference type="PANTHER" id="PTHR43798:SF33">
    <property type="entry name" value="HYDROLASE, PUTATIVE (AFU_ORTHOLOGUE AFUA_2G14860)-RELATED"/>
    <property type="match status" value="1"/>
</dbReference>
<dbReference type="Proteomes" id="UP001275440">
    <property type="component" value="Unassembled WGS sequence"/>
</dbReference>
<dbReference type="SUPFAM" id="SSF53474">
    <property type="entry name" value="alpha/beta-Hydrolases"/>
    <property type="match status" value="1"/>
</dbReference>
<dbReference type="InterPro" id="IPR029058">
    <property type="entry name" value="AB_hydrolase_fold"/>
</dbReference>
<dbReference type="Gene3D" id="3.40.50.1820">
    <property type="entry name" value="alpha/beta hydrolase"/>
    <property type="match status" value="1"/>
</dbReference>
<dbReference type="EMBL" id="WBMO01000001">
    <property type="protein sequence ID" value="MDV2476437.1"/>
    <property type="molecule type" value="Genomic_DNA"/>
</dbReference>
<keyword evidence="4" id="KW-1185">Reference proteome</keyword>
<dbReference type="InterPro" id="IPR050266">
    <property type="entry name" value="AB_hydrolase_sf"/>
</dbReference>
<keyword evidence="3" id="KW-0378">Hydrolase</keyword>
<feature type="domain" description="AB hydrolase-1" evidence="2">
    <location>
        <begin position="76"/>
        <end position="325"/>
    </location>
</feature>